<evidence type="ECO:0000313" key="2">
    <source>
        <dbReference type="EMBL" id="OKL57568.1"/>
    </source>
</evidence>
<proteinExistence type="predicted"/>
<dbReference type="EMBL" id="LFMY01000011">
    <property type="protein sequence ID" value="OKL57568.1"/>
    <property type="molecule type" value="Genomic_DNA"/>
</dbReference>
<dbReference type="RefSeq" id="XP_020117689.1">
    <property type="nucleotide sequence ID" value="XM_020262176.1"/>
</dbReference>
<accession>A0A225AK40</accession>
<feature type="region of interest" description="Disordered" evidence="1">
    <location>
        <begin position="42"/>
        <end position="62"/>
    </location>
</feature>
<reference evidence="2 3" key="1">
    <citation type="submission" date="2015-06" db="EMBL/GenBank/DDBJ databases">
        <title>Talaromyces atroroseus IBT 11181 draft genome.</title>
        <authorList>
            <person name="Rasmussen K.B."/>
            <person name="Rasmussen S."/>
            <person name="Petersen B."/>
            <person name="Sicheritz-Ponten T."/>
            <person name="Mortensen U.H."/>
            <person name="Thrane U."/>
        </authorList>
    </citation>
    <scope>NUCLEOTIDE SEQUENCE [LARGE SCALE GENOMIC DNA]</scope>
    <source>
        <strain evidence="2 3">IBT 11181</strain>
    </source>
</reference>
<evidence type="ECO:0000313" key="3">
    <source>
        <dbReference type="Proteomes" id="UP000214365"/>
    </source>
</evidence>
<organism evidence="2 3">
    <name type="scientific">Talaromyces atroroseus</name>
    <dbReference type="NCBI Taxonomy" id="1441469"/>
    <lineage>
        <taxon>Eukaryota</taxon>
        <taxon>Fungi</taxon>
        <taxon>Dikarya</taxon>
        <taxon>Ascomycota</taxon>
        <taxon>Pezizomycotina</taxon>
        <taxon>Eurotiomycetes</taxon>
        <taxon>Eurotiomycetidae</taxon>
        <taxon>Eurotiales</taxon>
        <taxon>Trichocomaceae</taxon>
        <taxon>Talaromyces</taxon>
        <taxon>Talaromyces sect. Trachyspermi</taxon>
    </lineage>
</organism>
<dbReference type="OrthoDB" id="4851482at2759"/>
<dbReference type="STRING" id="1441469.A0A225AK40"/>
<dbReference type="GeneID" id="31007011"/>
<dbReference type="Proteomes" id="UP000214365">
    <property type="component" value="Unassembled WGS sequence"/>
</dbReference>
<sequence length="274" mass="31356">MCDSFSDPNCLPSLYYQEGAELLDFSSAVGFSFEAWGVPEKRGRENTLSESSSKPTKTRVRLPESSAMDMNITKRDPEFDMWCIDDLRNPRESGASTQTIWKSWEEAQKHAWTVVEYAPQPSGTDIPEDEDSKRAIVAAIKSAMWSTAYALDGKDTINCHYKNRRDLVFEYHAWKLLDLLIKRHRFGQLEFFEPVQPKTSKVTSRSPTFNERLHDVLHTLTAHKSIVKRIIARPASRVFIDDPMSEGARVLANRKLNEKRGIQIAQAKKARYSV</sequence>
<protein>
    <submittedName>
        <fullName evidence="2">Uncharacterized protein</fullName>
    </submittedName>
</protein>
<gene>
    <name evidence="2" type="ORF">UA08_07255</name>
</gene>
<keyword evidence="3" id="KW-1185">Reference proteome</keyword>
<evidence type="ECO:0000256" key="1">
    <source>
        <dbReference type="SAM" id="MobiDB-lite"/>
    </source>
</evidence>
<comment type="caution">
    <text evidence="2">The sequence shown here is derived from an EMBL/GenBank/DDBJ whole genome shotgun (WGS) entry which is preliminary data.</text>
</comment>
<dbReference type="AlphaFoldDB" id="A0A225AK40"/>
<name>A0A225AK40_TALAT</name>